<dbReference type="RefSeq" id="WP_076136681.1">
    <property type="nucleotide sequence ID" value="NZ_MPTO01000019.1"/>
</dbReference>
<proteinExistence type="predicted"/>
<gene>
    <name evidence="1" type="ORF">BSK47_20080</name>
</gene>
<sequence length="91" mass="10757">MQLDVLKQDKQSNTLVIKLTSDENRHVKLINFKDATRKFFTEIIDFSKFEFLTDDDWSKETIEELVDLLGDEGSTFEQNWIWVDDLTAPKE</sequence>
<comment type="caution">
    <text evidence="1">The sequence shown here is derived from an EMBL/GenBank/DDBJ whole genome shotgun (WGS) entry which is preliminary data.</text>
</comment>
<dbReference type="Proteomes" id="UP000187323">
    <property type="component" value="Unassembled WGS sequence"/>
</dbReference>
<evidence type="ECO:0000313" key="2">
    <source>
        <dbReference type="Proteomes" id="UP000187323"/>
    </source>
</evidence>
<reference evidence="1 2" key="1">
    <citation type="submission" date="2016-10" db="EMBL/GenBank/DDBJ databases">
        <title>Paenibacillus species isolates.</title>
        <authorList>
            <person name="Beno S.M."/>
        </authorList>
    </citation>
    <scope>NUCLEOTIDE SEQUENCE [LARGE SCALE GENOMIC DNA]</scope>
    <source>
        <strain evidence="1 2">FSL H7-0918</strain>
    </source>
</reference>
<organism evidence="1 2">
    <name type="scientific">Paenibacillus odorifer</name>
    <dbReference type="NCBI Taxonomy" id="189426"/>
    <lineage>
        <taxon>Bacteria</taxon>
        <taxon>Bacillati</taxon>
        <taxon>Bacillota</taxon>
        <taxon>Bacilli</taxon>
        <taxon>Bacillales</taxon>
        <taxon>Paenibacillaceae</taxon>
        <taxon>Paenibacillus</taxon>
    </lineage>
</organism>
<dbReference type="AlphaFoldDB" id="A0AB36JBL8"/>
<evidence type="ECO:0000313" key="1">
    <source>
        <dbReference type="EMBL" id="OME16561.1"/>
    </source>
</evidence>
<dbReference type="EMBL" id="MPTO01000019">
    <property type="protein sequence ID" value="OME16561.1"/>
    <property type="molecule type" value="Genomic_DNA"/>
</dbReference>
<name>A0AB36JBL8_9BACL</name>
<protein>
    <submittedName>
        <fullName evidence="1">Uncharacterized protein</fullName>
    </submittedName>
</protein>
<accession>A0AB36JBL8</accession>